<evidence type="ECO:0000256" key="7">
    <source>
        <dbReference type="ARBA" id="ARBA00023136"/>
    </source>
</evidence>
<gene>
    <name evidence="12" type="ORF">X975_25249</name>
</gene>
<evidence type="ECO:0000256" key="3">
    <source>
        <dbReference type="ARBA" id="ARBA00010861"/>
    </source>
</evidence>
<name>A0A087U9Z6_STEMI</name>
<proteinExistence type="inferred from homology"/>
<evidence type="ECO:0000256" key="1">
    <source>
        <dbReference type="ARBA" id="ARBA00004122"/>
    </source>
</evidence>
<dbReference type="InterPro" id="IPR028209">
    <property type="entry name" value="LAMTOR1/MEH1"/>
</dbReference>
<evidence type="ECO:0000256" key="10">
    <source>
        <dbReference type="ARBA" id="ARBA00023288"/>
    </source>
</evidence>
<dbReference type="Proteomes" id="UP000054359">
    <property type="component" value="Unassembled WGS sequence"/>
</dbReference>
<evidence type="ECO:0000256" key="2">
    <source>
        <dbReference type="ARBA" id="ARBA00004577"/>
    </source>
</evidence>
<dbReference type="GO" id="GO:0001919">
    <property type="term" value="P:regulation of receptor recycling"/>
    <property type="evidence" value="ECO:0007669"/>
    <property type="project" value="InterPro"/>
</dbReference>
<dbReference type="GO" id="GO:0043410">
    <property type="term" value="P:positive regulation of MAPK cascade"/>
    <property type="evidence" value="ECO:0007669"/>
    <property type="project" value="InterPro"/>
</dbReference>
<dbReference type="AlphaFoldDB" id="A0A087U9Z6"/>
<evidence type="ECO:0000256" key="9">
    <source>
        <dbReference type="ARBA" id="ARBA00023228"/>
    </source>
</evidence>
<keyword evidence="7" id="KW-0472">Membrane</keyword>
<dbReference type="PANTHER" id="PTHR13401:SF2">
    <property type="entry name" value="RAGULATOR COMPLEX PROTEIN LAMTOR1"/>
    <property type="match status" value="1"/>
</dbReference>
<organism evidence="12 13">
    <name type="scientific">Stegodyphus mimosarum</name>
    <name type="common">African social velvet spider</name>
    <dbReference type="NCBI Taxonomy" id="407821"/>
    <lineage>
        <taxon>Eukaryota</taxon>
        <taxon>Metazoa</taxon>
        <taxon>Ecdysozoa</taxon>
        <taxon>Arthropoda</taxon>
        <taxon>Chelicerata</taxon>
        <taxon>Arachnida</taxon>
        <taxon>Araneae</taxon>
        <taxon>Araneomorphae</taxon>
        <taxon>Entelegynae</taxon>
        <taxon>Eresoidea</taxon>
        <taxon>Eresidae</taxon>
        <taxon>Stegodyphus</taxon>
    </lineage>
</organism>
<dbReference type="OrthoDB" id="5562028at2759"/>
<dbReference type="GO" id="GO:0071230">
    <property type="term" value="P:cellular response to amino acid stimulus"/>
    <property type="evidence" value="ECO:0007669"/>
    <property type="project" value="InterPro"/>
</dbReference>
<dbReference type="GO" id="GO:0031902">
    <property type="term" value="C:late endosome membrane"/>
    <property type="evidence" value="ECO:0007669"/>
    <property type="project" value="UniProtKB-SubCell"/>
</dbReference>
<dbReference type="STRING" id="407821.A0A087U9Z6"/>
<comment type="similarity">
    <text evidence="3">Belongs to the LAMTOR1 family.</text>
</comment>
<comment type="subcellular location">
    <subcellularLocation>
        <location evidence="2">Late endosome membrane</location>
        <topology evidence="2">Lipid-anchor</topology>
        <orientation evidence="2">Cytoplasmic side</orientation>
    </subcellularLocation>
    <subcellularLocation>
        <location evidence="1">Lysosome membrane</location>
        <topology evidence="1">Lipid-anchor</topology>
        <orientation evidence="1">Cytoplasmic side</orientation>
    </subcellularLocation>
</comment>
<dbReference type="GO" id="GO:0060090">
    <property type="term" value="F:molecular adaptor activity"/>
    <property type="evidence" value="ECO:0007669"/>
    <property type="project" value="TreeGrafter"/>
</dbReference>
<dbReference type="GO" id="GO:0045121">
    <property type="term" value="C:membrane raft"/>
    <property type="evidence" value="ECO:0007669"/>
    <property type="project" value="InterPro"/>
</dbReference>
<keyword evidence="6" id="KW-0967">Endosome</keyword>
<feature type="non-terminal residue" evidence="12">
    <location>
        <position position="162"/>
    </location>
</feature>
<dbReference type="Pfam" id="PF15454">
    <property type="entry name" value="LAMTOR"/>
    <property type="match status" value="1"/>
</dbReference>
<keyword evidence="8" id="KW-0564">Palmitate</keyword>
<evidence type="ECO:0000313" key="12">
    <source>
        <dbReference type="EMBL" id="KFM74185.1"/>
    </source>
</evidence>
<dbReference type="GO" id="GO:0005765">
    <property type="term" value="C:lysosomal membrane"/>
    <property type="evidence" value="ECO:0007669"/>
    <property type="project" value="UniProtKB-SubCell"/>
</dbReference>
<evidence type="ECO:0000256" key="8">
    <source>
        <dbReference type="ARBA" id="ARBA00023139"/>
    </source>
</evidence>
<evidence type="ECO:0000256" key="6">
    <source>
        <dbReference type="ARBA" id="ARBA00022753"/>
    </source>
</evidence>
<dbReference type="GO" id="GO:0032008">
    <property type="term" value="P:positive regulation of TOR signaling"/>
    <property type="evidence" value="ECO:0007669"/>
    <property type="project" value="InterPro"/>
</dbReference>
<evidence type="ECO:0000256" key="5">
    <source>
        <dbReference type="ARBA" id="ARBA00022707"/>
    </source>
</evidence>
<reference evidence="12 13" key="1">
    <citation type="submission" date="2013-11" db="EMBL/GenBank/DDBJ databases">
        <title>Genome sequencing of Stegodyphus mimosarum.</title>
        <authorList>
            <person name="Bechsgaard J."/>
        </authorList>
    </citation>
    <scope>NUCLEOTIDE SEQUENCE [LARGE SCALE GENOMIC DNA]</scope>
</reference>
<evidence type="ECO:0000256" key="11">
    <source>
        <dbReference type="ARBA" id="ARBA00032695"/>
    </source>
</evidence>
<dbReference type="GO" id="GO:0005085">
    <property type="term" value="F:guanyl-nucleotide exchange factor activity"/>
    <property type="evidence" value="ECO:0007669"/>
    <property type="project" value="TreeGrafter"/>
</dbReference>
<accession>A0A087U9Z6</accession>
<dbReference type="OMA" id="MGCCYSF"/>
<keyword evidence="5" id="KW-0519">Myristate</keyword>
<dbReference type="GO" id="GO:0042632">
    <property type="term" value="P:cholesterol homeostasis"/>
    <property type="evidence" value="ECO:0007669"/>
    <property type="project" value="InterPro"/>
</dbReference>
<dbReference type="GO" id="GO:0007040">
    <property type="term" value="P:lysosome organization"/>
    <property type="evidence" value="ECO:0007669"/>
    <property type="project" value="InterPro"/>
</dbReference>
<dbReference type="EMBL" id="KK118908">
    <property type="protein sequence ID" value="KFM74185.1"/>
    <property type="molecule type" value="Genomic_DNA"/>
</dbReference>
<protein>
    <recommendedName>
        <fullName evidence="4">Ragulator complex protein LAMTOR1</fullName>
    </recommendedName>
    <alternativeName>
        <fullName evidence="11">Late endosomal/lysosomal adaptor and MAPK and MTOR activator 1</fullName>
    </alternativeName>
</protein>
<keyword evidence="10" id="KW-0449">Lipoprotein</keyword>
<dbReference type="SMART" id="SM01262">
    <property type="entry name" value="LAMTOR"/>
    <property type="match status" value="1"/>
</dbReference>
<sequence length="162" mass="18135">MGCCFSCFNSGDNKSQSGEPNERTTLLSNPVSNSISRPLFSQDFSDTVPGQFGDEQAAFSKILHKTAVDIIDVSAVPHMKVEDYGERSMVYKKRLLTLQWKFIKNERLLLKDFPLTDAVLSENPLHIADMRMMNDAFIDVQQALKSVEVEPQGDLVTKFGVS</sequence>
<dbReference type="PANTHER" id="PTHR13401">
    <property type="entry name" value="RAGULATOR COMPLEX PROTEIN LAMTOR1"/>
    <property type="match status" value="1"/>
</dbReference>
<keyword evidence="13" id="KW-1185">Reference proteome</keyword>
<keyword evidence="9" id="KW-0458">Lysosome</keyword>
<evidence type="ECO:0000313" key="13">
    <source>
        <dbReference type="Proteomes" id="UP000054359"/>
    </source>
</evidence>
<dbReference type="GO" id="GO:0016197">
    <property type="term" value="P:endosomal transport"/>
    <property type="evidence" value="ECO:0007669"/>
    <property type="project" value="InterPro"/>
</dbReference>
<evidence type="ECO:0000256" key="4">
    <source>
        <dbReference type="ARBA" id="ARBA00016099"/>
    </source>
</evidence>
<dbReference type="GO" id="GO:0071986">
    <property type="term" value="C:Ragulator complex"/>
    <property type="evidence" value="ECO:0007669"/>
    <property type="project" value="InterPro"/>
</dbReference>